<gene>
    <name evidence="3" type="ORF">LUZ63_011259</name>
</gene>
<organism evidence="3 4">
    <name type="scientific">Rhynchospora breviuscula</name>
    <dbReference type="NCBI Taxonomy" id="2022672"/>
    <lineage>
        <taxon>Eukaryota</taxon>
        <taxon>Viridiplantae</taxon>
        <taxon>Streptophyta</taxon>
        <taxon>Embryophyta</taxon>
        <taxon>Tracheophyta</taxon>
        <taxon>Spermatophyta</taxon>
        <taxon>Magnoliopsida</taxon>
        <taxon>Liliopsida</taxon>
        <taxon>Poales</taxon>
        <taxon>Cyperaceae</taxon>
        <taxon>Cyperoideae</taxon>
        <taxon>Rhynchosporeae</taxon>
        <taxon>Rhynchospora</taxon>
    </lineage>
</organism>
<dbReference type="AlphaFoldDB" id="A0A9Q0CIG8"/>
<keyword evidence="4" id="KW-1185">Reference proteome</keyword>
<evidence type="ECO:0000256" key="1">
    <source>
        <dbReference type="SAM" id="MobiDB-lite"/>
    </source>
</evidence>
<evidence type="ECO:0000259" key="2">
    <source>
        <dbReference type="PROSITE" id="PS51840"/>
    </source>
</evidence>
<dbReference type="EMBL" id="JAMQYH010000003">
    <property type="protein sequence ID" value="KAJ1694561.1"/>
    <property type="molecule type" value="Genomic_DNA"/>
</dbReference>
<evidence type="ECO:0000313" key="3">
    <source>
        <dbReference type="EMBL" id="KAJ1694561.1"/>
    </source>
</evidence>
<reference evidence="3" key="1">
    <citation type="journal article" date="2022" name="Cell">
        <title>Repeat-based holocentromeres influence genome architecture and karyotype evolution.</title>
        <authorList>
            <person name="Hofstatter P.G."/>
            <person name="Thangavel G."/>
            <person name="Lux T."/>
            <person name="Neumann P."/>
            <person name="Vondrak T."/>
            <person name="Novak P."/>
            <person name="Zhang M."/>
            <person name="Costa L."/>
            <person name="Castellani M."/>
            <person name="Scott A."/>
            <person name="Toegelov H."/>
            <person name="Fuchs J."/>
            <person name="Mata-Sucre Y."/>
            <person name="Dias Y."/>
            <person name="Vanzela A.L.L."/>
            <person name="Huettel B."/>
            <person name="Almeida C.C.S."/>
            <person name="Simkova H."/>
            <person name="Souza G."/>
            <person name="Pedrosa-Harand A."/>
            <person name="Macas J."/>
            <person name="Mayer K.F.X."/>
            <person name="Houben A."/>
            <person name="Marques A."/>
        </authorList>
    </citation>
    <scope>NUCLEOTIDE SEQUENCE</scope>
    <source>
        <strain evidence="3">RhyBre1mFocal</strain>
    </source>
</reference>
<name>A0A9Q0CIG8_9POAL</name>
<protein>
    <recommendedName>
        <fullName evidence="2">C2 NT-type domain-containing protein</fullName>
    </recommendedName>
</protein>
<comment type="caution">
    <text evidence="3">The sequence shown here is derived from an EMBL/GenBank/DDBJ whole genome shotgun (WGS) entry which is preliminary data.</text>
</comment>
<evidence type="ECO:0000313" key="4">
    <source>
        <dbReference type="Proteomes" id="UP001151287"/>
    </source>
</evidence>
<dbReference type="PROSITE" id="PS51840">
    <property type="entry name" value="C2_NT"/>
    <property type="match status" value="1"/>
</dbReference>
<dbReference type="OrthoDB" id="656546at2759"/>
<dbReference type="PANTHER" id="PTHR33414:SF2">
    <property type="entry name" value="PROTEIN PLASTID MOVEMENT IMPAIRED 1"/>
    <property type="match status" value="1"/>
</dbReference>
<feature type="region of interest" description="Disordered" evidence="1">
    <location>
        <begin position="382"/>
        <end position="411"/>
    </location>
</feature>
<feature type="region of interest" description="Disordered" evidence="1">
    <location>
        <begin position="24"/>
        <end position="112"/>
    </location>
</feature>
<dbReference type="PANTHER" id="PTHR33414">
    <property type="entry name" value="PROTEIN PLASTID MOVEMENT IMPAIRED 1-RELATED 1"/>
    <property type="match status" value="1"/>
</dbReference>
<dbReference type="Pfam" id="PF21745">
    <property type="entry name" value="PMI1_PMIR1-2_C"/>
    <property type="match status" value="1"/>
</dbReference>
<feature type="domain" description="C2 NT-type" evidence="2">
    <location>
        <begin position="134"/>
        <end position="289"/>
    </location>
</feature>
<feature type="region of interest" description="Disordered" evidence="1">
    <location>
        <begin position="306"/>
        <end position="338"/>
    </location>
</feature>
<dbReference type="Pfam" id="PF10358">
    <property type="entry name" value="NT-C2"/>
    <property type="match status" value="1"/>
</dbReference>
<dbReference type="InterPro" id="IPR019448">
    <property type="entry name" value="NT-C2"/>
</dbReference>
<dbReference type="Proteomes" id="UP001151287">
    <property type="component" value="Unassembled WGS sequence"/>
</dbReference>
<sequence length="854" mass="93886">MAERRSSSNNQILQELDALSHSMYQSHTARRTASLALPRTADPTVIDINQANDGPDIARSENRPRSRRMSMSPWRSRPKSNQEQEDDSDPVSGHDRRRHAPTKSQSMPATPAVIATSTTTEKKGIWNWKPMRALSHIGMQRLGCLFSVEVVAIQGLPTSMNGLRLAVSVRKKETKDGAVQTMPARVLQGSVDFEETLFVRCHVYCSGGAGTGKPLKLEERLFVLSTLAIDAPELDFGKKMVDLSSLVKESMERLSSEGARVRQWDMKFPLIGKAKGGELVVKLGFQIMEDKGVGLYNQAEKSVQSSSSSSYARKQSKSSFSVPSPKVSRSEPSFTPTRDLSVVDLKGIDEFSLDGPSQDEPEAKEELELPEFEVVDKGIEVQDEVSESEDKKGKAQQVEEAEPVETVEEASATNEVVKEVVHDSAHLTRVNELEAIAQQIQALESMMTIGAEPEQSKLVPEDETVQLDADEETVTREFLQLLETEDTKGTEFGMSQTTSAKWPGTEKENAVYISDLGKGLGPIVQTRDGGYLASMNPFDVEVEKKDIPKLAMQISKPFIITDQNLANGVEFFQRLAAVGVEELGSKLFNLASMDELMGKTAEQIAFEGMASTIISGRSKEIASSSAARSVAALKTMGQAINEGRKQRIITGIWNAKEEPVTIDEILVMALQKIETMAVDALKVQADTAEEQAPFDVSALPKKSGEKNILELMIPPEEWVNGSVTANHVTMLVVIQLRDPLRRYETVGALSIATIQAVRVEGNGNDDEAKYKVASLHVGGIKIRSGLKRSIWDGERQRLTAMQWLVAYGFSKAGRKSAKIVQGKGGVDLLWSISSRIMADMWLKPLRNPDVKLPE</sequence>
<feature type="compositionally biased region" description="Acidic residues" evidence="1">
    <location>
        <begin position="399"/>
        <end position="408"/>
    </location>
</feature>
<feature type="compositionally biased region" description="Low complexity" evidence="1">
    <location>
        <begin position="306"/>
        <end position="327"/>
    </location>
</feature>
<accession>A0A9Q0CIG8</accession>
<dbReference type="InterPro" id="IPR039614">
    <property type="entry name" value="PMI1-like"/>
</dbReference>
<proteinExistence type="predicted"/>
<dbReference type="InterPro" id="IPR048972">
    <property type="entry name" value="PMI1_PMIR1-2_C"/>
</dbReference>